<evidence type="ECO:0000313" key="2">
    <source>
        <dbReference type="Proteomes" id="UP001241169"/>
    </source>
</evidence>
<dbReference type="GeneID" id="85372960"/>
<keyword evidence="2" id="KW-1185">Reference proteome</keyword>
<dbReference type="RefSeq" id="XP_060353267.1">
    <property type="nucleotide sequence ID" value="XM_060489061.1"/>
</dbReference>
<evidence type="ECO:0000313" key="1">
    <source>
        <dbReference type="EMBL" id="KAK1544148.1"/>
    </source>
</evidence>
<dbReference type="Proteomes" id="UP001241169">
    <property type="component" value="Unassembled WGS sequence"/>
</dbReference>
<protein>
    <submittedName>
        <fullName evidence="1">Uncharacterized protein</fullName>
    </submittedName>
</protein>
<dbReference type="EMBL" id="MOPA01000003">
    <property type="protein sequence ID" value="KAK1544148.1"/>
    <property type="molecule type" value="Genomic_DNA"/>
</dbReference>
<reference evidence="1 2" key="1">
    <citation type="submission" date="2016-10" db="EMBL/GenBank/DDBJ databases">
        <title>The genome sequence of Colletotrichum fioriniae PJ7.</title>
        <authorList>
            <person name="Baroncelli R."/>
        </authorList>
    </citation>
    <scope>NUCLEOTIDE SEQUENCE [LARGE SCALE GENOMIC DNA]</scope>
    <source>
        <strain evidence="1 2">IMI 384185</strain>
    </source>
</reference>
<sequence length="114" mass="12848">MVYNEYVMIMSIASRQTPQSRATLQESFSMGRTGAGEEKARGLECVCVCVSDTGVRGMDVATMDGGTCWMNHRWHRAQGFRLFYCFDCSRRALLLQGFCLCVVRNPENLELCTS</sequence>
<comment type="caution">
    <text evidence="1">The sequence shown here is derived from an EMBL/GenBank/DDBJ whole genome shotgun (WGS) entry which is preliminary data.</text>
</comment>
<proteinExistence type="predicted"/>
<name>A0ABQ9SXD1_9PEZI</name>
<organism evidence="1 2">
    <name type="scientific">Colletotrichum paranaense</name>
    <dbReference type="NCBI Taxonomy" id="1914294"/>
    <lineage>
        <taxon>Eukaryota</taxon>
        <taxon>Fungi</taxon>
        <taxon>Dikarya</taxon>
        <taxon>Ascomycota</taxon>
        <taxon>Pezizomycotina</taxon>
        <taxon>Sordariomycetes</taxon>
        <taxon>Hypocreomycetidae</taxon>
        <taxon>Glomerellales</taxon>
        <taxon>Glomerellaceae</taxon>
        <taxon>Colletotrichum</taxon>
        <taxon>Colletotrichum acutatum species complex</taxon>
    </lineage>
</organism>
<gene>
    <name evidence="1" type="ORF">CPAR01_04781</name>
</gene>
<accession>A0ABQ9SXD1</accession>